<accession>L7KP77</accession>
<dbReference type="EMBL" id="BANR01000024">
    <property type="protein sequence ID" value="GAC50424.1"/>
    <property type="molecule type" value="Genomic_DNA"/>
</dbReference>
<organism evidence="8 9">
    <name type="scientific">Gordonia aichiensis NBRC 108223</name>
    <dbReference type="NCBI Taxonomy" id="1220583"/>
    <lineage>
        <taxon>Bacteria</taxon>
        <taxon>Bacillati</taxon>
        <taxon>Actinomycetota</taxon>
        <taxon>Actinomycetes</taxon>
        <taxon>Mycobacteriales</taxon>
        <taxon>Gordoniaceae</taxon>
        <taxon>Gordonia</taxon>
    </lineage>
</organism>
<name>L7KP77_9ACTN</name>
<feature type="transmembrane region" description="Helical" evidence="6">
    <location>
        <begin position="70"/>
        <end position="88"/>
    </location>
</feature>
<dbReference type="InterPro" id="IPR003807">
    <property type="entry name" value="DUF202"/>
</dbReference>
<evidence type="ECO:0000256" key="2">
    <source>
        <dbReference type="ARBA" id="ARBA00022692"/>
    </source>
</evidence>
<dbReference type="RefSeq" id="WP_005178183.1">
    <property type="nucleotide sequence ID" value="NZ_BANR01000024.1"/>
</dbReference>
<keyword evidence="3 6" id="KW-1133">Transmembrane helix</keyword>
<evidence type="ECO:0000259" key="7">
    <source>
        <dbReference type="Pfam" id="PF02656"/>
    </source>
</evidence>
<evidence type="ECO:0000313" key="9">
    <source>
        <dbReference type="Proteomes" id="UP000010988"/>
    </source>
</evidence>
<feature type="domain" description="DUF202" evidence="7">
    <location>
        <begin position="31"/>
        <end position="95"/>
    </location>
</feature>
<evidence type="ECO:0000313" key="8">
    <source>
        <dbReference type="EMBL" id="GAC50424.1"/>
    </source>
</evidence>
<reference evidence="8 9" key="1">
    <citation type="submission" date="2012-12" db="EMBL/GenBank/DDBJ databases">
        <title>Whole genome shotgun sequence of Gordonia aichiensis NBRC 108223.</title>
        <authorList>
            <person name="Isaki-Nakamura S."/>
            <person name="Hosoyama A."/>
            <person name="Tsuchikane K."/>
            <person name="Ando Y."/>
            <person name="Baba S."/>
            <person name="Ohji S."/>
            <person name="Hamada M."/>
            <person name="Tamura T."/>
            <person name="Yamazoe A."/>
            <person name="Yamazaki S."/>
            <person name="Fujita N."/>
        </authorList>
    </citation>
    <scope>NUCLEOTIDE SEQUENCE [LARGE SCALE GENOMIC DNA]</scope>
    <source>
        <strain evidence="8 9">NBRC 108223</strain>
    </source>
</reference>
<evidence type="ECO:0000256" key="3">
    <source>
        <dbReference type="ARBA" id="ARBA00022989"/>
    </source>
</evidence>
<dbReference type="AlphaFoldDB" id="L7KP77"/>
<feature type="region of interest" description="Disordered" evidence="5">
    <location>
        <begin position="1"/>
        <end position="34"/>
    </location>
</feature>
<evidence type="ECO:0000256" key="5">
    <source>
        <dbReference type="SAM" id="MobiDB-lite"/>
    </source>
</evidence>
<evidence type="ECO:0000256" key="6">
    <source>
        <dbReference type="SAM" id="Phobius"/>
    </source>
</evidence>
<dbReference type="GO" id="GO:0012505">
    <property type="term" value="C:endomembrane system"/>
    <property type="evidence" value="ECO:0007669"/>
    <property type="project" value="UniProtKB-SubCell"/>
</dbReference>
<sequence length="131" mass="13264">MTGSDPDSVPACGAACGPDPGTDPDHGADGGLQAERTDLSWSRTSIAIIVNGLLVAGRDVLRPDASPTPFVYALAGVAAVAALVVAVVGRRRRRALADRSVPLHRADTLAITTTGAAVMVTIVVLITAALL</sequence>
<protein>
    <recommendedName>
        <fullName evidence="7">DUF202 domain-containing protein</fullName>
    </recommendedName>
</protein>
<feature type="transmembrane region" description="Helical" evidence="6">
    <location>
        <begin position="109"/>
        <end position="130"/>
    </location>
</feature>
<keyword evidence="2 6" id="KW-0812">Transmembrane</keyword>
<dbReference type="STRING" id="1220583.GOACH_24_00450"/>
<evidence type="ECO:0000256" key="4">
    <source>
        <dbReference type="ARBA" id="ARBA00023136"/>
    </source>
</evidence>
<keyword evidence="4 6" id="KW-0472">Membrane</keyword>
<dbReference type="Proteomes" id="UP000010988">
    <property type="component" value="Unassembled WGS sequence"/>
</dbReference>
<comment type="subcellular location">
    <subcellularLocation>
        <location evidence="1">Endomembrane system</location>
        <topology evidence="1">Multi-pass membrane protein</topology>
    </subcellularLocation>
</comment>
<dbReference type="Pfam" id="PF02656">
    <property type="entry name" value="DUF202"/>
    <property type="match status" value="1"/>
</dbReference>
<dbReference type="OrthoDB" id="3701077at2"/>
<gene>
    <name evidence="8" type="ORF">GOACH_24_00450</name>
</gene>
<keyword evidence="9" id="KW-1185">Reference proteome</keyword>
<evidence type="ECO:0000256" key="1">
    <source>
        <dbReference type="ARBA" id="ARBA00004127"/>
    </source>
</evidence>
<dbReference type="eggNOG" id="ENOG5032GYE">
    <property type="taxonomic scope" value="Bacteria"/>
</dbReference>
<comment type="caution">
    <text evidence="8">The sequence shown here is derived from an EMBL/GenBank/DDBJ whole genome shotgun (WGS) entry which is preliminary data.</text>
</comment>
<proteinExistence type="predicted"/>